<protein>
    <recommendedName>
        <fullName evidence="3">Nucleoside 2-deoxyribosyltransferase</fullName>
    </recommendedName>
</protein>
<gene>
    <name evidence="1" type="ORF">AWE51_00280</name>
</gene>
<sequence length="280" mass="31872">MEKICFIIMPISNHPNYSEGHFKRVYNHIIKPACERANFHPLRADDISTTNHIAIDIIKKIIESDMAICDLSSQNPNVLYELGIRQAFNKPVALIKDIKTKRIFDIQGFRDLEYDENLRIDNVEDIIEALAETITLTYENHENEVNSLVKLLGINSAEIGEGTKISAEGKLILNNINAMHKRLGLLEKKSLPRQNETVSISEEANDDFDEEYALSLKEISNLQRGEIVSHRRFGIGKVLKLIGSPNNLDDFGISIDFPKVGIKTLLVRFSRLYKQINLDE</sequence>
<dbReference type="AlphaFoldDB" id="A0A162DKT8"/>
<name>A0A162DKT8_9FLAO</name>
<keyword evidence="2" id="KW-1185">Reference proteome</keyword>
<dbReference type="Pfam" id="PF21196">
    <property type="entry name" value="PcrA_UvrD_tudor"/>
    <property type="match status" value="1"/>
</dbReference>
<dbReference type="OrthoDB" id="9815193at2"/>
<dbReference type="EMBL" id="LQRT01000002">
    <property type="protein sequence ID" value="KZS41918.1"/>
    <property type="molecule type" value="Genomic_DNA"/>
</dbReference>
<accession>A0A162DKT8</accession>
<evidence type="ECO:0000313" key="2">
    <source>
        <dbReference type="Proteomes" id="UP000076715"/>
    </source>
</evidence>
<evidence type="ECO:0008006" key="3">
    <source>
        <dbReference type="Google" id="ProtNLM"/>
    </source>
</evidence>
<dbReference type="RefSeq" id="WP_066308729.1">
    <property type="nucleotide sequence ID" value="NZ_LQRT01000002.1"/>
</dbReference>
<proteinExistence type="predicted"/>
<dbReference type="STRING" id="1642818.AWE51_00280"/>
<dbReference type="Proteomes" id="UP000076715">
    <property type="component" value="Unassembled WGS sequence"/>
</dbReference>
<comment type="caution">
    <text evidence="1">The sequence shown here is derived from an EMBL/GenBank/DDBJ whole genome shotgun (WGS) entry which is preliminary data.</text>
</comment>
<organism evidence="1 2">
    <name type="scientific">Aquimarina aggregata</name>
    <dbReference type="NCBI Taxonomy" id="1642818"/>
    <lineage>
        <taxon>Bacteria</taxon>
        <taxon>Pseudomonadati</taxon>
        <taxon>Bacteroidota</taxon>
        <taxon>Flavobacteriia</taxon>
        <taxon>Flavobacteriales</taxon>
        <taxon>Flavobacteriaceae</taxon>
        <taxon>Aquimarina</taxon>
    </lineage>
</organism>
<reference evidence="1 2" key="1">
    <citation type="submission" date="2016-01" db="EMBL/GenBank/DDBJ databases">
        <title>The draft genome sequence of Aquimarina sp. RZW4-3-2.</title>
        <authorList>
            <person name="Wang Y."/>
        </authorList>
    </citation>
    <scope>NUCLEOTIDE SEQUENCE [LARGE SCALE GENOMIC DNA]</scope>
    <source>
        <strain evidence="1 2">RZW4-3-2</strain>
    </source>
</reference>
<evidence type="ECO:0000313" key="1">
    <source>
        <dbReference type="EMBL" id="KZS41918.1"/>
    </source>
</evidence>